<feature type="domain" description="RING-type" evidence="6">
    <location>
        <begin position="234"/>
        <end position="272"/>
    </location>
</feature>
<dbReference type="InterPro" id="IPR017907">
    <property type="entry name" value="Znf_RING_CS"/>
</dbReference>
<dbReference type="OrthoDB" id="1711136at2759"/>
<dbReference type="Proteomes" id="UP000324897">
    <property type="component" value="Unassembled WGS sequence"/>
</dbReference>
<feature type="compositionally biased region" description="Pro residues" evidence="5">
    <location>
        <begin position="143"/>
        <end position="160"/>
    </location>
</feature>
<dbReference type="GO" id="GO:0008270">
    <property type="term" value="F:zinc ion binding"/>
    <property type="evidence" value="ECO:0007669"/>
    <property type="project" value="UniProtKB-KW"/>
</dbReference>
<dbReference type="PANTHER" id="PTHR46629">
    <property type="entry name" value="OS01G0917900 PROTEIN"/>
    <property type="match status" value="1"/>
</dbReference>
<reference evidence="7 8" key="1">
    <citation type="journal article" date="2019" name="Sci. Rep.">
        <title>A high-quality genome of Eragrostis curvula grass provides insights into Poaceae evolution and supports new strategies to enhance forage quality.</title>
        <authorList>
            <person name="Carballo J."/>
            <person name="Santos B.A.C.M."/>
            <person name="Zappacosta D."/>
            <person name="Garbus I."/>
            <person name="Selva J.P."/>
            <person name="Gallo C.A."/>
            <person name="Diaz A."/>
            <person name="Albertini E."/>
            <person name="Caccamo M."/>
            <person name="Echenique V."/>
        </authorList>
    </citation>
    <scope>NUCLEOTIDE SEQUENCE [LARGE SCALE GENOMIC DNA]</scope>
    <source>
        <strain evidence="8">cv. Victoria</strain>
        <tissue evidence="7">Leaf</tissue>
    </source>
</reference>
<feature type="region of interest" description="Disordered" evidence="5">
    <location>
        <begin position="70"/>
        <end position="91"/>
    </location>
</feature>
<organism evidence="7 8">
    <name type="scientific">Eragrostis curvula</name>
    <name type="common">weeping love grass</name>
    <dbReference type="NCBI Taxonomy" id="38414"/>
    <lineage>
        <taxon>Eukaryota</taxon>
        <taxon>Viridiplantae</taxon>
        <taxon>Streptophyta</taxon>
        <taxon>Embryophyta</taxon>
        <taxon>Tracheophyta</taxon>
        <taxon>Spermatophyta</taxon>
        <taxon>Magnoliopsida</taxon>
        <taxon>Liliopsida</taxon>
        <taxon>Poales</taxon>
        <taxon>Poaceae</taxon>
        <taxon>PACMAD clade</taxon>
        <taxon>Chloridoideae</taxon>
        <taxon>Eragrostideae</taxon>
        <taxon>Eragrostidinae</taxon>
        <taxon>Eragrostis</taxon>
    </lineage>
</organism>
<dbReference type="SUPFAM" id="SSF57850">
    <property type="entry name" value="RING/U-box"/>
    <property type="match status" value="1"/>
</dbReference>
<evidence type="ECO:0000313" key="8">
    <source>
        <dbReference type="Proteomes" id="UP000324897"/>
    </source>
</evidence>
<keyword evidence="1" id="KW-0479">Metal-binding</keyword>
<keyword evidence="8" id="KW-1185">Reference proteome</keyword>
<dbReference type="Gene3D" id="3.30.40.10">
    <property type="entry name" value="Zinc/RING finger domain, C3HC4 (zinc finger)"/>
    <property type="match status" value="1"/>
</dbReference>
<keyword evidence="2 4" id="KW-0863">Zinc-finger</keyword>
<dbReference type="EMBL" id="RWGY01000051">
    <property type="protein sequence ID" value="TVU04944.1"/>
    <property type="molecule type" value="Genomic_DNA"/>
</dbReference>
<sequence>MEGRVALRRSVTLADQLAAVGPAPPAVGIGPAAAGSCNLRDLLKLRDEDELAAGRRAAAVTLASAMAAERQTSLPTPLPAPSPSSASSSATAAAAAAAARTLLDIIRDDQPPAAGAGDPLVRRAVSLPAPTTASPMASTSAEPAPPATPPPPPSQVPPPAPEEEEEEQGERVSLMALLEQTDRQWSAGAGAAAARDEDFPAAAEALLEADYDYDDDAAEPEPEAAGKGVVAGCCCVCMARGKGAAFIPCGHTFCRVCARELLAGRGRCPLCNAAIVDVLDIF</sequence>
<dbReference type="Pfam" id="PF13920">
    <property type="entry name" value="zf-C3HC4_3"/>
    <property type="match status" value="1"/>
</dbReference>
<dbReference type="AlphaFoldDB" id="A0A5J9T128"/>
<feature type="non-terminal residue" evidence="7">
    <location>
        <position position="1"/>
    </location>
</feature>
<feature type="compositionally biased region" description="Low complexity" evidence="5">
    <location>
        <begin position="130"/>
        <end position="142"/>
    </location>
</feature>
<dbReference type="Gramene" id="TVU04944">
    <property type="protein sequence ID" value="TVU04944"/>
    <property type="gene ID" value="EJB05_48089"/>
</dbReference>
<evidence type="ECO:0000256" key="5">
    <source>
        <dbReference type="SAM" id="MobiDB-lite"/>
    </source>
</evidence>
<name>A0A5J9T128_9POAL</name>
<dbReference type="PROSITE" id="PS00518">
    <property type="entry name" value="ZF_RING_1"/>
    <property type="match status" value="1"/>
</dbReference>
<keyword evidence="3" id="KW-0862">Zinc</keyword>
<dbReference type="SMART" id="SM00184">
    <property type="entry name" value="RING"/>
    <property type="match status" value="1"/>
</dbReference>
<proteinExistence type="predicted"/>
<evidence type="ECO:0000313" key="7">
    <source>
        <dbReference type="EMBL" id="TVU04944.1"/>
    </source>
</evidence>
<evidence type="ECO:0000256" key="2">
    <source>
        <dbReference type="ARBA" id="ARBA00022771"/>
    </source>
</evidence>
<dbReference type="PROSITE" id="PS50089">
    <property type="entry name" value="ZF_RING_2"/>
    <property type="match status" value="1"/>
</dbReference>
<evidence type="ECO:0000256" key="3">
    <source>
        <dbReference type="ARBA" id="ARBA00022833"/>
    </source>
</evidence>
<gene>
    <name evidence="7" type="ORF">EJB05_48089</name>
</gene>
<dbReference type="InterPro" id="IPR001841">
    <property type="entry name" value="Znf_RING"/>
</dbReference>
<evidence type="ECO:0000256" key="1">
    <source>
        <dbReference type="ARBA" id="ARBA00022723"/>
    </source>
</evidence>
<evidence type="ECO:0000259" key="6">
    <source>
        <dbReference type="PROSITE" id="PS50089"/>
    </source>
</evidence>
<dbReference type="InterPro" id="IPR013083">
    <property type="entry name" value="Znf_RING/FYVE/PHD"/>
</dbReference>
<comment type="caution">
    <text evidence="7">The sequence shown here is derived from an EMBL/GenBank/DDBJ whole genome shotgun (WGS) entry which is preliminary data.</text>
</comment>
<protein>
    <recommendedName>
        <fullName evidence="6">RING-type domain-containing protein</fullName>
    </recommendedName>
</protein>
<evidence type="ECO:0000256" key="4">
    <source>
        <dbReference type="PROSITE-ProRule" id="PRU00175"/>
    </source>
</evidence>
<accession>A0A5J9T128</accession>
<feature type="region of interest" description="Disordered" evidence="5">
    <location>
        <begin position="130"/>
        <end position="171"/>
    </location>
</feature>